<evidence type="ECO:0000313" key="3">
    <source>
        <dbReference type="Proteomes" id="UP000247978"/>
    </source>
</evidence>
<protein>
    <submittedName>
        <fullName evidence="2">Uncharacterized protein</fullName>
    </submittedName>
</protein>
<gene>
    <name evidence="2" type="ORF">DFR56_102123</name>
</gene>
<comment type="caution">
    <text evidence="2">The sequence shown here is derived from an EMBL/GenBank/DDBJ whole genome shotgun (WGS) entry which is preliminary data.</text>
</comment>
<sequence>MAEENKNRNKDKGKQRNIARKYDTSPKHHVEMGEESEFVNLDGKKNKRKQK</sequence>
<organism evidence="2 3">
    <name type="scientific">Pseudogracilibacillus auburnensis</name>
    <dbReference type="NCBI Taxonomy" id="1494959"/>
    <lineage>
        <taxon>Bacteria</taxon>
        <taxon>Bacillati</taxon>
        <taxon>Bacillota</taxon>
        <taxon>Bacilli</taxon>
        <taxon>Bacillales</taxon>
        <taxon>Bacillaceae</taxon>
        <taxon>Pseudogracilibacillus</taxon>
    </lineage>
</organism>
<reference evidence="2 3" key="1">
    <citation type="submission" date="2018-05" db="EMBL/GenBank/DDBJ databases">
        <title>Genomic Encyclopedia of Type Strains, Phase IV (KMG-IV): sequencing the most valuable type-strain genomes for metagenomic binning, comparative biology and taxonomic classification.</title>
        <authorList>
            <person name="Goeker M."/>
        </authorList>
    </citation>
    <scope>NUCLEOTIDE SEQUENCE [LARGE SCALE GENOMIC DNA]</scope>
    <source>
        <strain evidence="2 3">DSM 28556</strain>
    </source>
</reference>
<accession>A0A2V3W6Y3</accession>
<evidence type="ECO:0000256" key="1">
    <source>
        <dbReference type="SAM" id="MobiDB-lite"/>
    </source>
</evidence>
<evidence type="ECO:0000313" key="2">
    <source>
        <dbReference type="EMBL" id="PXW89346.1"/>
    </source>
</evidence>
<feature type="compositionally biased region" description="Basic and acidic residues" evidence="1">
    <location>
        <begin position="1"/>
        <end position="32"/>
    </location>
</feature>
<dbReference type="Proteomes" id="UP000247978">
    <property type="component" value="Unassembled WGS sequence"/>
</dbReference>
<feature type="region of interest" description="Disordered" evidence="1">
    <location>
        <begin position="1"/>
        <end position="51"/>
    </location>
</feature>
<dbReference type="EMBL" id="QJJQ01000002">
    <property type="protein sequence ID" value="PXW89346.1"/>
    <property type="molecule type" value="Genomic_DNA"/>
</dbReference>
<dbReference type="RefSeq" id="WP_170124491.1">
    <property type="nucleotide sequence ID" value="NZ_JADIJL010000001.1"/>
</dbReference>
<name>A0A2V3W6Y3_9BACI</name>
<proteinExistence type="predicted"/>
<dbReference type="AlphaFoldDB" id="A0A2V3W6Y3"/>
<keyword evidence="3" id="KW-1185">Reference proteome</keyword>